<dbReference type="GO" id="GO:0061617">
    <property type="term" value="C:MICOS complex"/>
    <property type="evidence" value="ECO:0007669"/>
    <property type="project" value="EnsemblFungi"/>
</dbReference>
<evidence type="ECO:0008006" key="3">
    <source>
        <dbReference type="Google" id="ProtNLM"/>
    </source>
</evidence>
<dbReference type="eggNOG" id="ENOG502SDJV">
    <property type="taxonomic scope" value="Eukaryota"/>
</dbReference>
<reference evidence="1 2" key="1">
    <citation type="submission" date="2016-08" db="EMBL/GenBank/DDBJ databases">
        <title>Draft genome sequence of allopolyploid Zygosaccharomyces rouxii.</title>
        <authorList>
            <person name="Watanabe J."/>
            <person name="Uehara K."/>
            <person name="Mogi Y."/>
            <person name="Tsukioka Y."/>
        </authorList>
    </citation>
    <scope>NUCLEOTIDE SEQUENCE [LARGE SCALE GENOMIC DNA]</scope>
    <source>
        <strain evidence="1 2">NBRC 110957</strain>
    </source>
</reference>
<sequence length="153" mass="17590">MGSTTSKPSETRVFQPKTPVDFSETLLSQLESSNETNFTRKQLGERFVEQRVANRLSELEEETLKKFENKLDESLIKKDDEESPLTSQLLNEKVSSLDQKLAALKEKDDQKHSKFANHPARQQLTTCLLDNKGKPLNCYNQIENFKKLVEENS</sequence>
<dbReference type="GO" id="GO:0044284">
    <property type="term" value="C:mitochondrial crista junction"/>
    <property type="evidence" value="ECO:0007669"/>
    <property type="project" value="EnsemblFungi"/>
</dbReference>
<dbReference type="Proteomes" id="UP000187013">
    <property type="component" value="Unassembled WGS sequence"/>
</dbReference>
<comment type="caution">
    <text evidence="1">The sequence shown here is derived from an EMBL/GenBank/DDBJ whole genome shotgun (WGS) entry which is preliminary data.</text>
</comment>
<dbReference type="Pfam" id="PF07956">
    <property type="entry name" value="DUF1690"/>
    <property type="match status" value="1"/>
</dbReference>
<organism evidence="1 2">
    <name type="scientific">Zygosaccharomyces rouxii</name>
    <dbReference type="NCBI Taxonomy" id="4956"/>
    <lineage>
        <taxon>Eukaryota</taxon>
        <taxon>Fungi</taxon>
        <taxon>Dikarya</taxon>
        <taxon>Ascomycota</taxon>
        <taxon>Saccharomycotina</taxon>
        <taxon>Saccharomycetes</taxon>
        <taxon>Saccharomycetales</taxon>
        <taxon>Saccharomycetaceae</taxon>
        <taxon>Zygosaccharomyces</taxon>
    </lineage>
</organism>
<dbReference type="OMA" id="TDFTRQQ"/>
<name>A0A1Q3A4Q8_ZYGRO</name>
<gene>
    <name evidence="1" type="ORF">ZYGR_0Z00460</name>
</gene>
<accession>A0A1Q3A4Q8</accession>
<proteinExistence type="predicted"/>
<dbReference type="AlphaFoldDB" id="A0A1Q3A4Q8"/>
<dbReference type="OrthoDB" id="5544375at2759"/>
<dbReference type="InterPro" id="IPR012471">
    <property type="entry name" value="DUF1690"/>
</dbReference>
<dbReference type="GO" id="GO:0042407">
    <property type="term" value="P:cristae formation"/>
    <property type="evidence" value="ECO:0007669"/>
    <property type="project" value="EnsemblFungi"/>
</dbReference>
<dbReference type="EMBL" id="BDGX01000026">
    <property type="protein sequence ID" value="GAV50623.1"/>
    <property type="molecule type" value="Genomic_DNA"/>
</dbReference>
<protein>
    <recommendedName>
        <fullName evidence="3">Altered inheritance of mitochondria protein 13, mitochondrial</fullName>
    </recommendedName>
</protein>
<evidence type="ECO:0000313" key="2">
    <source>
        <dbReference type="Proteomes" id="UP000187013"/>
    </source>
</evidence>
<evidence type="ECO:0000313" key="1">
    <source>
        <dbReference type="EMBL" id="GAV50623.1"/>
    </source>
</evidence>